<evidence type="ECO:0000313" key="2">
    <source>
        <dbReference type="Proteomes" id="UP000095281"/>
    </source>
</evidence>
<evidence type="ECO:0000313" key="3">
    <source>
        <dbReference type="WBParaSite" id="MhA1_Contig343.frz3.gene8"/>
    </source>
</evidence>
<sequence>MNNNFIFFIFSISILLNISKAIHYYIKFTCGNEPADGRVIIWAYKAALSWPIVVLDALVKNGIFEEDVVGNGTGSVAASSIEVFFRTNCYILNRNDECCAHDFRFAGCYSGLTDITNRLTPAFICNKPEYENCGDNSWIKAQDTFSMFDPLKKRNYINLLDLLLKANEYSSKFNIGPCGYHSVFQSARSCVIANNKEKRICGNKNAETKFNNGFEQMGICDHPSYGLITPSLEKDSGIQRWVLLIKR</sequence>
<evidence type="ECO:0000256" key="1">
    <source>
        <dbReference type="SAM" id="SignalP"/>
    </source>
</evidence>
<proteinExistence type="predicted"/>
<feature type="signal peptide" evidence="1">
    <location>
        <begin position="1"/>
        <end position="21"/>
    </location>
</feature>
<keyword evidence="2" id="KW-1185">Reference proteome</keyword>
<protein>
    <submittedName>
        <fullName evidence="3">Uncharacterized protein</fullName>
    </submittedName>
</protein>
<reference evidence="3" key="1">
    <citation type="submission" date="2016-11" db="UniProtKB">
        <authorList>
            <consortium name="WormBaseParasite"/>
        </authorList>
    </citation>
    <scope>IDENTIFICATION</scope>
</reference>
<organism evidence="2 3">
    <name type="scientific">Meloidogyne hapla</name>
    <name type="common">Root-knot nematode worm</name>
    <dbReference type="NCBI Taxonomy" id="6305"/>
    <lineage>
        <taxon>Eukaryota</taxon>
        <taxon>Metazoa</taxon>
        <taxon>Ecdysozoa</taxon>
        <taxon>Nematoda</taxon>
        <taxon>Chromadorea</taxon>
        <taxon>Rhabditida</taxon>
        <taxon>Tylenchina</taxon>
        <taxon>Tylenchomorpha</taxon>
        <taxon>Tylenchoidea</taxon>
        <taxon>Meloidogynidae</taxon>
        <taxon>Meloidogyninae</taxon>
        <taxon>Meloidogyne</taxon>
    </lineage>
</organism>
<feature type="chain" id="PRO_5009316025" evidence="1">
    <location>
        <begin position="22"/>
        <end position="247"/>
    </location>
</feature>
<keyword evidence="1" id="KW-0732">Signal</keyword>
<dbReference type="WBParaSite" id="MhA1_Contig343.frz3.gene8">
    <property type="protein sequence ID" value="MhA1_Contig343.frz3.gene8"/>
    <property type="gene ID" value="MhA1_Contig343.frz3.gene8"/>
</dbReference>
<accession>A0A1I8BPH6</accession>
<name>A0A1I8BPH6_MELHA</name>
<dbReference type="AlphaFoldDB" id="A0A1I8BPH6"/>
<dbReference type="Proteomes" id="UP000095281">
    <property type="component" value="Unplaced"/>
</dbReference>